<dbReference type="EMBL" id="JACBXS010000090">
    <property type="protein sequence ID" value="NYS26863.1"/>
    <property type="molecule type" value="Genomic_DNA"/>
</dbReference>
<dbReference type="GO" id="GO:0008320">
    <property type="term" value="F:protein transmembrane transporter activity"/>
    <property type="evidence" value="ECO:0007669"/>
    <property type="project" value="TreeGrafter"/>
</dbReference>
<evidence type="ECO:0000259" key="5">
    <source>
        <dbReference type="Pfam" id="PF08479"/>
    </source>
</evidence>
<keyword evidence="1" id="KW-1134">Transmembrane beta strand</keyword>
<dbReference type="Pfam" id="PF03865">
    <property type="entry name" value="ShlB"/>
    <property type="match status" value="1"/>
</dbReference>
<dbReference type="Pfam" id="PF08479">
    <property type="entry name" value="POTRA_2"/>
    <property type="match status" value="1"/>
</dbReference>
<evidence type="ECO:0000313" key="7">
    <source>
        <dbReference type="Proteomes" id="UP000529417"/>
    </source>
</evidence>
<keyword evidence="7" id="KW-1185">Reference proteome</keyword>
<evidence type="ECO:0000259" key="4">
    <source>
        <dbReference type="Pfam" id="PF03865"/>
    </source>
</evidence>
<feature type="domain" description="Haemolysin activator HlyB C-terminal" evidence="4">
    <location>
        <begin position="210"/>
        <end position="505"/>
    </location>
</feature>
<proteinExistence type="predicted"/>
<comment type="caution">
    <text evidence="6">The sequence shown here is derived from an EMBL/GenBank/DDBJ whole genome shotgun (WGS) entry which is preliminary data.</text>
</comment>
<dbReference type="AlphaFoldDB" id="A0A7Z0I2Q4"/>
<keyword evidence="1" id="KW-0472">Membrane</keyword>
<evidence type="ECO:0000256" key="1">
    <source>
        <dbReference type="ARBA" id="ARBA00022452"/>
    </source>
</evidence>
<evidence type="ECO:0000256" key="3">
    <source>
        <dbReference type="ARBA" id="ARBA00023237"/>
    </source>
</evidence>
<organism evidence="6 7">
    <name type="scientific">Rhabdonatronobacter sediminivivens</name>
    <dbReference type="NCBI Taxonomy" id="2743469"/>
    <lineage>
        <taxon>Bacteria</taxon>
        <taxon>Pseudomonadati</taxon>
        <taxon>Pseudomonadota</taxon>
        <taxon>Alphaproteobacteria</taxon>
        <taxon>Rhodobacterales</taxon>
        <taxon>Paracoccaceae</taxon>
        <taxon>Rhabdonatronobacter</taxon>
    </lineage>
</organism>
<dbReference type="InterPro" id="IPR005565">
    <property type="entry name" value="Hemolysn_activator_HlyB_C"/>
</dbReference>
<dbReference type="InterPro" id="IPR013686">
    <property type="entry name" value="Polypept-transport_assoc_ShlB"/>
</dbReference>
<evidence type="ECO:0000256" key="2">
    <source>
        <dbReference type="ARBA" id="ARBA00022692"/>
    </source>
</evidence>
<dbReference type="InterPro" id="IPR051544">
    <property type="entry name" value="TPS_OM_transporter"/>
</dbReference>
<dbReference type="GO" id="GO:0046819">
    <property type="term" value="P:protein secretion by the type V secretion system"/>
    <property type="evidence" value="ECO:0007669"/>
    <property type="project" value="TreeGrafter"/>
</dbReference>
<dbReference type="Proteomes" id="UP000529417">
    <property type="component" value="Unassembled WGS sequence"/>
</dbReference>
<name>A0A7Z0I2Q4_9RHOB</name>
<dbReference type="RefSeq" id="WP_179907654.1">
    <property type="nucleotide sequence ID" value="NZ_JACBXS010000090.1"/>
</dbReference>
<dbReference type="PANTHER" id="PTHR34597:SF1">
    <property type="entry name" value="HEME_HEMOPEXIN TRANSPORTER PROTEIN HUXB"/>
    <property type="match status" value="1"/>
</dbReference>
<dbReference type="Gene3D" id="2.40.160.50">
    <property type="entry name" value="membrane protein fhac: a member of the omp85/tpsb transporter family"/>
    <property type="match status" value="1"/>
</dbReference>
<gene>
    <name evidence="6" type="ORF">HUK65_18055</name>
</gene>
<keyword evidence="2" id="KW-0812">Transmembrane</keyword>
<reference evidence="6 7" key="1">
    <citation type="journal article" date="2000" name="Arch. Microbiol.">
        <title>Rhodobaca bogoriensis gen. nov. and sp. nov., an alkaliphilic purple nonsulfur bacterium from African Rift Valley soda lakes.</title>
        <authorList>
            <person name="Milford A.D."/>
            <person name="Achenbach L.A."/>
            <person name="Jung D.O."/>
            <person name="Madigan M.T."/>
        </authorList>
    </citation>
    <scope>NUCLEOTIDE SEQUENCE [LARGE SCALE GENOMIC DNA]</scope>
    <source>
        <strain evidence="6 7">2376</strain>
    </source>
</reference>
<dbReference type="Gene3D" id="3.10.20.310">
    <property type="entry name" value="membrane protein fhac"/>
    <property type="match status" value="1"/>
</dbReference>
<dbReference type="GO" id="GO:0098046">
    <property type="term" value="C:type V protein secretion system complex"/>
    <property type="evidence" value="ECO:0007669"/>
    <property type="project" value="TreeGrafter"/>
</dbReference>
<evidence type="ECO:0000313" key="6">
    <source>
        <dbReference type="EMBL" id="NYS26863.1"/>
    </source>
</evidence>
<keyword evidence="3" id="KW-0998">Cell outer membrane</keyword>
<feature type="domain" description="Polypeptide-transport-associated ShlB-type" evidence="5">
    <location>
        <begin position="77"/>
        <end position="149"/>
    </location>
</feature>
<protein>
    <submittedName>
        <fullName evidence="6">ShlB/FhaC/HecB family hemolysin secretion/activation protein</fullName>
    </submittedName>
</protein>
<accession>A0A7Z0I2Q4</accession>
<sequence>MKPIVERSACLGPGSRFLAIGLVGALAVLHAGPSRAQEQGLSAAAAAAAAAADAAAADFETRGGAAEPAVAPPQPRLRSIRLGGSEYLSAAATEAAARPFVGRILDNRTVAALLDALAGLYDDEGISLATPVVEQVNLTRGEVRIAFVEARLGRVRAQGTAISDDYLAYRLNLTPGEVADNRVIARRLERLTLTDNMLLDADFAPGAQPGETDLVITAEGAAPVSTVVSADTYGSRGNGRYRLIANTRIASLTGFNDPLSLGVTLREGAQNLNASYARTVHPDGTRLTLSFDMGRSRNVLGVDLRGRTAFLGAGLSHPVIVEADRSLNANFLIQHFREDSRLVGVRTLDQRGWIGSIGFSGLRTTPASVISGGADLQFGRYTDRVADAQRRFSALAFNAAFAHDLPGGRLSGSLTIGGQLALSDTMPAPYGFTVTSAFAVRGYPHGALSGDSGLWARAQIEAREPLALRETGIAFVPFAFFDIGTAASRVNGRQVSQGQASALGLGASINFGTATSAELFVARPMRKLANQTRHPLRVEAGLRHRF</sequence>
<dbReference type="PANTHER" id="PTHR34597">
    <property type="entry name" value="SLR1661 PROTEIN"/>
    <property type="match status" value="1"/>
</dbReference>